<protein>
    <submittedName>
        <fullName evidence="3">Uncharacterized protein</fullName>
    </submittedName>
</protein>
<dbReference type="GO" id="GO:0016020">
    <property type="term" value="C:membrane"/>
    <property type="evidence" value="ECO:0007669"/>
    <property type="project" value="TreeGrafter"/>
</dbReference>
<dbReference type="InterPro" id="IPR024831">
    <property type="entry name" value="Uroplakin-3"/>
</dbReference>
<comment type="caution">
    <text evidence="3">The sequence shown here is derived from an EMBL/GenBank/DDBJ whole genome shotgun (WGS) entry which is preliminary data.</text>
</comment>
<keyword evidence="4" id="KW-1185">Reference proteome</keyword>
<feature type="chain" id="PRO_5035834288" evidence="2">
    <location>
        <begin position="19"/>
        <end position="250"/>
    </location>
</feature>
<feature type="signal peptide" evidence="2">
    <location>
        <begin position="1"/>
        <end position="18"/>
    </location>
</feature>
<evidence type="ECO:0000313" key="3">
    <source>
        <dbReference type="EMBL" id="KAG9341443.1"/>
    </source>
</evidence>
<dbReference type="AlphaFoldDB" id="A0A8T2NL10"/>
<keyword evidence="1" id="KW-1133">Transmembrane helix</keyword>
<dbReference type="OrthoDB" id="9945328at2759"/>
<keyword evidence="1" id="KW-0472">Membrane</keyword>
<accession>A0A8T2NL10</accession>
<dbReference type="EMBL" id="JAFBMS010000035">
    <property type="protein sequence ID" value="KAG9341443.1"/>
    <property type="molecule type" value="Genomic_DNA"/>
</dbReference>
<keyword evidence="1" id="KW-0812">Transmembrane</keyword>
<dbReference type="PANTHER" id="PTHR15446">
    <property type="entry name" value="UROPLAKIN III"/>
    <property type="match status" value="1"/>
</dbReference>
<dbReference type="PANTHER" id="PTHR15446:SF2">
    <property type="entry name" value="UROPLAKIN-3B-LIKE PROTEIN 1-RELATED"/>
    <property type="match status" value="1"/>
</dbReference>
<sequence length="250" mass="27012">MAFVCISVICAALSCVRAKILTVGSVPQILPNEVVARVTSSSFVLSQPLCFFNTLQGSLPCTVNTCEIWSVIATGPGVHNYDRDKVIEAPKILSASPYPDAFLGLGQAHKRYYITKLGVPRDFPCGDLPGIRYFRVGADGNCSSTNCNGILPAGSTVRVKYILIDPVTKEVVSETKWSFPIILISLLLSCSMAVLVVLLAALLLLDCSESVRGKQEISVSTVPESFRIRRGSMTGTYTQTSGHVLRPRLI</sequence>
<feature type="transmembrane region" description="Helical" evidence="1">
    <location>
        <begin position="177"/>
        <end position="205"/>
    </location>
</feature>
<evidence type="ECO:0000256" key="2">
    <source>
        <dbReference type="SAM" id="SignalP"/>
    </source>
</evidence>
<reference evidence="3" key="1">
    <citation type="thesis" date="2021" institute="BYU ScholarsArchive" country="Provo, UT, USA">
        <title>Applications of and Algorithms for Genome Assembly and Genomic Analyses with an Emphasis on Marine Teleosts.</title>
        <authorList>
            <person name="Pickett B.D."/>
        </authorList>
    </citation>
    <scope>NUCLEOTIDE SEQUENCE</scope>
    <source>
        <strain evidence="3">HI-2016</strain>
    </source>
</reference>
<keyword evidence="2" id="KW-0732">Signal</keyword>
<gene>
    <name evidence="3" type="ORF">JZ751_019253</name>
</gene>
<proteinExistence type="predicted"/>
<evidence type="ECO:0000256" key="1">
    <source>
        <dbReference type="SAM" id="Phobius"/>
    </source>
</evidence>
<dbReference type="Proteomes" id="UP000824540">
    <property type="component" value="Unassembled WGS sequence"/>
</dbReference>
<evidence type="ECO:0000313" key="4">
    <source>
        <dbReference type="Proteomes" id="UP000824540"/>
    </source>
</evidence>
<name>A0A8T2NL10_9TELE</name>
<organism evidence="3 4">
    <name type="scientific">Albula glossodonta</name>
    <name type="common">roundjaw bonefish</name>
    <dbReference type="NCBI Taxonomy" id="121402"/>
    <lineage>
        <taxon>Eukaryota</taxon>
        <taxon>Metazoa</taxon>
        <taxon>Chordata</taxon>
        <taxon>Craniata</taxon>
        <taxon>Vertebrata</taxon>
        <taxon>Euteleostomi</taxon>
        <taxon>Actinopterygii</taxon>
        <taxon>Neopterygii</taxon>
        <taxon>Teleostei</taxon>
        <taxon>Albuliformes</taxon>
        <taxon>Albulidae</taxon>
        <taxon>Albula</taxon>
    </lineage>
</organism>